<keyword evidence="1" id="KW-0175">Coiled coil</keyword>
<protein>
    <submittedName>
        <fullName evidence="3">Uncharacterized protein</fullName>
    </submittedName>
</protein>
<feature type="coiled-coil region" evidence="1">
    <location>
        <begin position="388"/>
        <end position="444"/>
    </location>
</feature>
<reference evidence="3 4" key="1">
    <citation type="journal article" date="2024" name="Commun. Biol.">
        <title>Comparative genomic analysis of thermophilic fungi reveals convergent evolutionary adaptations and gene losses.</title>
        <authorList>
            <person name="Steindorff A.S."/>
            <person name="Aguilar-Pontes M.V."/>
            <person name="Robinson A.J."/>
            <person name="Andreopoulos B."/>
            <person name="LaButti K."/>
            <person name="Kuo A."/>
            <person name="Mondo S."/>
            <person name="Riley R."/>
            <person name="Otillar R."/>
            <person name="Haridas S."/>
            <person name="Lipzen A."/>
            <person name="Grimwood J."/>
            <person name="Schmutz J."/>
            <person name="Clum A."/>
            <person name="Reid I.D."/>
            <person name="Moisan M.C."/>
            <person name="Butler G."/>
            <person name="Nguyen T.T.M."/>
            <person name="Dewar K."/>
            <person name="Conant G."/>
            <person name="Drula E."/>
            <person name="Henrissat B."/>
            <person name="Hansel C."/>
            <person name="Singer S."/>
            <person name="Hutchinson M.I."/>
            <person name="de Vries R.P."/>
            <person name="Natvig D.O."/>
            <person name="Powell A.J."/>
            <person name="Tsang A."/>
            <person name="Grigoriev I.V."/>
        </authorList>
    </citation>
    <scope>NUCLEOTIDE SEQUENCE [LARGE SCALE GENOMIC DNA]</scope>
    <source>
        <strain evidence="3 4">CBS 494.80</strain>
    </source>
</reference>
<name>A0ABR4BYR7_9HELO</name>
<keyword evidence="4" id="KW-1185">Reference proteome</keyword>
<evidence type="ECO:0000313" key="4">
    <source>
        <dbReference type="Proteomes" id="UP001595075"/>
    </source>
</evidence>
<comment type="caution">
    <text evidence="3">The sequence shown here is derived from an EMBL/GenBank/DDBJ whole genome shotgun (WGS) entry which is preliminary data.</text>
</comment>
<proteinExistence type="predicted"/>
<feature type="region of interest" description="Disordered" evidence="2">
    <location>
        <begin position="48"/>
        <end position="89"/>
    </location>
</feature>
<gene>
    <name evidence="3" type="ORF">VTL71DRAFT_5871</name>
</gene>
<sequence>MAEAFPPFASPGQQDLAMLESYEEDLLPSLPISHETFRSFDPHTYYTESSDAKRSRRLSNATTTSIGRPRYLATPAKSVSGRESADPVTFARDVRTQELSTFLWTHNPPSSNWVSEPEGTSPVKKEGWYWRRPKVSSSPLQLPDCAVARKTATGHWYIAIHVTTPPKPDPDTYKSTTSKSKAFDAMSITSRGLASRINSKVNRYRGSSVSTVKTARTINTVKDIPTAGKSVKKLQKDQSSPAQVARRPKRNSSQQPLPAWDGFKAPEMSQGTQSRNPPATSISEFPTSTITNDNLQKDGQETPRPRSVRQITAEKRPTIVHSTSRDSIYSVEGVEKPLSDLPTTETIRNLRAGAIAPPKDEHASDVTGDNSTPDNPFEKARAAALYSLEQAQIHEKDAQAVVLKAERETQTSIPALEDSITRALTKVKEARSRAAQAMEDAEVETAISAAKEAAEVQATITASQRQLSASKIHLQMLLSAANSRLVEARDAGRAATTELHNIALAEAEAERERLKEEERNKARLAAEQKAEAERLAKERAEALAVAEAKALAEVRAAFARADQEAATERQKVESMQAMREMQAKTAIEQKRSSVQTARPLPSLSVPRDPEVYEMQTRLRNMESDYEAMRQTLSALLRVDKPSE</sequence>
<feature type="region of interest" description="Disordered" evidence="2">
    <location>
        <begin position="584"/>
        <end position="611"/>
    </location>
</feature>
<dbReference type="EMBL" id="JAZHXI010000016">
    <property type="protein sequence ID" value="KAL2062799.1"/>
    <property type="molecule type" value="Genomic_DNA"/>
</dbReference>
<feature type="coiled-coil region" evidence="1">
    <location>
        <begin position="497"/>
        <end position="549"/>
    </location>
</feature>
<accession>A0ABR4BYR7</accession>
<evidence type="ECO:0000256" key="2">
    <source>
        <dbReference type="SAM" id="MobiDB-lite"/>
    </source>
</evidence>
<evidence type="ECO:0000256" key="1">
    <source>
        <dbReference type="SAM" id="Coils"/>
    </source>
</evidence>
<feature type="compositionally biased region" description="Polar residues" evidence="2">
    <location>
        <begin position="269"/>
        <end position="294"/>
    </location>
</feature>
<feature type="compositionally biased region" description="Basic and acidic residues" evidence="2">
    <location>
        <begin position="295"/>
        <end position="304"/>
    </location>
</feature>
<dbReference type="Proteomes" id="UP001595075">
    <property type="component" value="Unassembled WGS sequence"/>
</dbReference>
<organism evidence="3 4">
    <name type="scientific">Oculimacula yallundae</name>
    <dbReference type="NCBI Taxonomy" id="86028"/>
    <lineage>
        <taxon>Eukaryota</taxon>
        <taxon>Fungi</taxon>
        <taxon>Dikarya</taxon>
        <taxon>Ascomycota</taxon>
        <taxon>Pezizomycotina</taxon>
        <taxon>Leotiomycetes</taxon>
        <taxon>Helotiales</taxon>
        <taxon>Ploettnerulaceae</taxon>
        <taxon>Oculimacula</taxon>
    </lineage>
</organism>
<evidence type="ECO:0000313" key="3">
    <source>
        <dbReference type="EMBL" id="KAL2062799.1"/>
    </source>
</evidence>
<feature type="region of interest" description="Disordered" evidence="2">
    <location>
        <begin position="223"/>
        <end position="310"/>
    </location>
</feature>